<dbReference type="Proteomes" id="UP000521199">
    <property type="component" value="Unassembled WGS sequence"/>
</dbReference>
<dbReference type="SUPFAM" id="SSF55874">
    <property type="entry name" value="ATPase domain of HSP90 chaperone/DNA topoisomerase II/histidine kinase"/>
    <property type="match status" value="1"/>
</dbReference>
<dbReference type="SMART" id="SM00388">
    <property type="entry name" value="HisKA"/>
    <property type="match status" value="1"/>
</dbReference>
<dbReference type="Pfam" id="PF02702">
    <property type="entry name" value="KdpD"/>
    <property type="match status" value="1"/>
</dbReference>
<sequence>MTEPRADRADALLGTLQRQRGGQLKVFLGAAPGVGKTYAMLSAAQALRARGVDVVVGVVETHGRSDTAALLDGLDVLPRRRIEYRGRTLDEFDLDALLARRPQLAIIDELAHTNVPGSRHERRYQDIEELLDAGIDVYTTVNIQHLESQNDVVFRITGVRVRETVPDAFLDRAGDIVLVDLPPRELIERLGQGKVYVPEMAASALQSFFSPSNLTALRELAVQQVADRVDADLREHLAARGIGPLPIRRRVLVAIDGSDNSEYLVRAARKLAERRQSPWTVAFVDTGVGAERRLAVERCLALARRLGAETALLRGASVVQELLTWARRHAVSSIVIGRTRERPLARMFNRTLTQQLLQQGAHFELTILNTPAARAKSRRLLGAPAGERPTLREYGIGIAGAALATGIAWLSDRFISLDDLSAIFITAVLVVATRTRMAVAVLTALLCFVAYNFFFIDPRLTLTIGARSGMVTVLLFLAAALIAGRLATRLRAQVLGLRAANAHADALQTLGRRLATAGDDGEIIAAALRALRENVDADVVLLQPDPNGADLRAIASEPSGARLDAVALAAADWAAKHRQPAGRYTDTLQAAHWWLQPVVANDTTLAVAALRWPDDSPRLAPEVEALVGAMLQDVAQALARVRLGDALESSRLQGETERLRAALLASVSHDLRSPLSAIVGSAESLIAYRDNLSVDDQRQLAEAILSEGQRLDRYIQNLLDMTRLGHGALKLERDWVALEEIVGTALARLRKLHPQQPAHAALAPDLPLLYVHPALIEQALFNILENAAKFSPPGEAVTLDASLVDGRLRIDVGDRGPGIPDAERSRIFDMFYSVARGDRGAKGTGLGLAICQGMIGAHGGSVEALAGRDGVGTTIRITLPLVAPPPGAAQDD</sequence>
<keyword evidence="6 14" id="KW-0812">Transmembrane</keyword>
<evidence type="ECO:0000256" key="5">
    <source>
        <dbReference type="ARBA" id="ARBA00022679"/>
    </source>
</evidence>
<comment type="subcellular location">
    <subcellularLocation>
        <location evidence="2">Membrane</location>
        <topology evidence="2">Multi-pass membrane protein</topology>
    </subcellularLocation>
</comment>
<protein>
    <recommendedName>
        <fullName evidence="3">histidine kinase</fullName>
        <ecNumber evidence="3">2.7.13.3</ecNumber>
    </recommendedName>
</protein>
<keyword evidence="10 14" id="KW-1133">Transmembrane helix</keyword>
<dbReference type="PANTHER" id="PTHR45569">
    <property type="entry name" value="SENSOR PROTEIN KDPD"/>
    <property type="match status" value="1"/>
</dbReference>
<dbReference type="SMART" id="SM00387">
    <property type="entry name" value="HATPase_c"/>
    <property type="match status" value="1"/>
</dbReference>
<reference evidence="16 17" key="1">
    <citation type="submission" date="2020-08" db="EMBL/GenBank/DDBJ databases">
        <title>Genomic Encyclopedia of Type Strains, Phase IV (KMG-IV): sequencing the most valuable type-strain genomes for metagenomic binning, comparative biology and taxonomic classification.</title>
        <authorList>
            <person name="Goeker M."/>
        </authorList>
    </citation>
    <scope>NUCLEOTIDE SEQUENCE [LARGE SCALE GENOMIC DNA]</scope>
    <source>
        <strain evidence="16 17">DSM 24163</strain>
    </source>
</reference>
<dbReference type="InterPro" id="IPR004358">
    <property type="entry name" value="Sig_transdc_His_kin-like_C"/>
</dbReference>
<dbReference type="GO" id="GO:0005524">
    <property type="term" value="F:ATP binding"/>
    <property type="evidence" value="ECO:0007669"/>
    <property type="project" value="UniProtKB-KW"/>
</dbReference>
<dbReference type="SUPFAM" id="SSF52540">
    <property type="entry name" value="P-loop containing nucleoside triphosphate hydrolases"/>
    <property type="match status" value="1"/>
</dbReference>
<dbReference type="FunFam" id="3.30.565.10:FF:000042">
    <property type="entry name" value="Two-component sensor histidine kinase KdpD"/>
    <property type="match status" value="1"/>
</dbReference>
<evidence type="ECO:0000256" key="6">
    <source>
        <dbReference type="ARBA" id="ARBA00022692"/>
    </source>
</evidence>
<dbReference type="Gene3D" id="3.30.565.10">
    <property type="entry name" value="Histidine kinase-like ATPase, C-terminal domain"/>
    <property type="match status" value="1"/>
</dbReference>
<name>A0A7W8D9D4_9GAMM</name>
<evidence type="ECO:0000256" key="12">
    <source>
        <dbReference type="ARBA" id="ARBA00023136"/>
    </source>
</evidence>
<dbReference type="CDD" id="cd00082">
    <property type="entry name" value="HisKA"/>
    <property type="match status" value="1"/>
</dbReference>
<proteinExistence type="predicted"/>
<dbReference type="InterPro" id="IPR003661">
    <property type="entry name" value="HisK_dim/P_dom"/>
</dbReference>
<evidence type="ECO:0000256" key="14">
    <source>
        <dbReference type="SAM" id="Phobius"/>
    </source>
</evidence>
<dbReference type="GO" id="GO:0005737">
    <property type="term" value="C:cytoplasm"/>
    <property type="evidence" value="ECO:0007669"/>
    <property type="project" value="UniProtKB-ARBA"/>
</dbReference>
<keyword evidence="4" id="KW-0597">Phosphoprotein</keyword>
<dbReference type="Gene3D" id="3.30.450.40">
    <property type="match status" value="1"/>
</dbReference>
<evidence type="ECO:0000313" key="16">
    <source>
        <dbReference type="EMBL" id="MBB5208548.1"/>
    </source>
</evidence>
<evidence type="ECO:0000256" key="8">
    <source>
        <dbReference type="ARBA" id="ARBA00022777"/>
    </source>
</evidence>
<keyword evidence="8 16" id="KW-0418">Kinase</keyword>
<evidence type="ECO:0000256" key="10">
    <source>
        <dbReference type="ARBA" id="ARBA00022989"/>
    </source>
</evidence>
<evidence type="ECO:0000256" key="7">
    <source>
        <dbReference type="ARBA" id="ARBA00022741"/>
    </source>
</evidence>
<dbReference type="Gene3D" id="3.40.50.300">
    <property type="entry name" value="P-loop containing nucleotide triphosphate hydrolases"/>
    <property type="match status" value="1"/>
</dbReference>
<evidence type="ECO:0000256" key="13">
    <source>
        <dbReference type="ARBA" id="ARBA00057300"/>
    </source>
</evidence>
<feature type="transmembrane region" description="Helical" evidence="14">
    <location>
        <begin position="423"/>
        <end position="456"/>
    </location>
</feature>
<dbReference type="FunFam" id="3.40.50.300:FF:000483">
    <property type="entry name" value="Sensor histidine kinase KdpD"/>
    <property type="match status" value="1"/>
</dbReference>
<evidence type="ECO:0000256" key="9">
    <source>
        <dbReference type="ARBA" id="ARBA00022840"/>
    </source>
</evidence>
<keyword evidence="12 14" id="KW-0472">Membrane</keyword>
<dbReference type="PRINTS" id="PR00344">
    <property type="entry name" value="BCTRLSENSOR"/>
</dbReference>
<keyword evidence="11" id="KW-0902">Two-component regulatory system</keyword>
<evidence type="ECO:0000256" key="1">
    <source>
        <dbReference type="ARBA" id="ARBA00000085"/>
    </source>
</evidence>
<evidence type="ECO:0000259" key="15">
    <source>
        <dbReference type="PROSITE" id="PS50109"/>
    </source>
</evidence>
<dbReference type="RefSeq" id="WP_183961070.1">
    <property type="nucleotide sequence ID" value="NZ_JACHHP010000003.1"/>
</dbReference>
<evidence type="ECO:0000313" key="17">
    <source>
        <dbReference type="Proteomes" id="UP000521199"/>
    </source>
</evidence>
<evidence type="ECO:0000256" key="11">
    <source>
        <dbReference type="ARBA" id="ARBA00023012"/>
    </source>
</evidence>
<dbReference type="InterPro" id="IPR029016">
    <property type="entry name" value="GAF-like_dom_sf"/>
</dbReference>
<dbReference type="Gene3D" id="1.20.120.620">
    <property type="entry name" value="Backbone structure of the membrane domain of e. Coli histidine kinase receptor kdpd"/>
    <property type="match status" value="1"/>
</dbReference>
<dbReference type="SUPFAM" id="SSF47384">
    <property type="entry name" value="Homodimeric domain of signal transducing histidine kinase"/>
    <property type="match status" value="1"/>
</dbReference>
<dbReference type="AlphaFoldDB" id="A0A7W8D9D4"/>
<feature type="transmembrane region" description="Helical" evidence="14">
    <location>
        <begin position="468"/>
        <end position="488"/>
    </location>
</feature>
<evidence type="ECO:0000256" key="4">
    <source>
        <dbReference type="ARBA" id="ARBA00022553"/>
    </source>
</evidence>
<dbReference type="GO" id="GO:0042802">
    <property type="term" value="F:identical protein binding"/>
    <property type="evidence" value="ECO:0007669"/>
    <property type="project" value="UniProtKB-ARBA"/>
</dbReference>
<dbReference type="EMBL" id="JACHHP010000003">
    <property type="protein sequence ID" value="MBB5208548.1"/>
    <property type="molecule type" value="Genomic_DNA"/>
</dbReference>
<dbReference type="GO" id="GO:0005886">
    <property type="term" value="C:plasma membrane"/>
    <property type="evidence" value="ECO:0007669"/>
    <property type="project" value="TreeGrafter"/>
</dbReference>
<dbReference type="InterPro" id="IPR003594">
    <property type="entry name" value="HATPase_dom"/>
</dbReference>
<dbReference type="InterPro" id="IPR005467">
    <property type="entry name" value="His_kinase_dom"/>
</dbReference>
<dbReference type="InterPro" id="IPR003852">
    <property type="entry name" value="Sig_transdc_His_kinase_KdpD_N"/>
</dbReference>
<dbReference type="GO" id="GO:0000155">
    <property type="term" value="F:phosphorelay sensor kinase activity"/>
    <property type="evidence" value="ECO:0007669"/>
    <property type="project" value="InterPro"/>
</dbReference>
<dbReference type="InterPro" id="IPR027417">
    <property type="entry name" value="P-loop_NTPase"/>
</dbReference>
<dbReference type="InterPro" id="IPR052023">
    <property type="entry name" value="Histidine_kinase_KdpD"/>
</dbReference>
<keyword evidence="9" id="KW-0067">ATP-binding</keyword>
<dbReference type="SUPFAM" id="SSF52402">
    <property type="entry name" value="Adenine nucleotide alpha hydrolases-like"/>
    <property type="match status" value="1"/>
</dbReference>
<dbReference type="CDD" id="cd00075">
    <property type="entry name" value="HATPase"/>
    <property type="match status" value="1"/>
</dbReference>
<accession>A0A7W8D9D4</accession>
<dbReference type="InterPro" id="IPR014729">
    <property type="entry name" value="Rossmann-like_a/b/a_fold"/>
</dbReference>
<evidence type="ECO:0000256" key="3">
    <source>
        <dbReference type="ARBA" id="ARBA00012438"/>
    </source>
</evidence>
<dbReference type="InterPro" id="IPR038318">
    <property type="entry name" value="KdpD_sf"/>
</dbReference>
<keyword evidence="17" id="KW-1185">Reference proteome</keyword>
<keyword evidence="5 16" id="KW-0808">Transferase</keyword>
<dbReference type="Gene3D" id="1.10.287.130">
    <property type="match status" value="1"/>
</dbReference>
<keyword evidence="7" id="KW-0547">Nucleotide-binding</keyword>
<gene>
    <name evidence="16" type="ORF">HNQ52_002090</name>
</gene>
<dbReference type="Gene3D" id="3.40.50.620">
    <property type="entry name" value="HUPs"/>
    <property type="match status" value="1"/>
</dbReference>
<dbReference type="InterPro" id="IPR025201">
    <property type="entry name" value="KdpD_TM"/>
</dbReference>
<comment type="catalytic activity">
    <reaction evidence="1">
        <text>ATP + protein L-histidine = ADP + protein N-phospho-L-histidine.</text>
        <dbReference type="EC" id="2.7.13.3"/>
    </reaction>
</comment>
<dbReference type="PANTHER" id="PTHR45569:SF1">
    <property type="entry name" value="SENSOR PROTEIN KDPD"/>
    <property type="match status" value="1"/>
</dbReference>
<dbReference type="Pfam" id="PF02518">
    <property type="entry name" value="HATPase_c"/>
    <property type="match status" value="1"/>
</dbReference>
<comment type="function">
    <text evidence="13">Member of the two-component regulatory system KdpD/KdpE involved in the regulation of the kdp operon. KdpD may function as a membrane-associated protein kinase that phosphorylates KdpE in response to environmental signals.</text>
</comment>
<dbReference type="Pfam" id="PF00512">
    <property type="entry name" value="HisKA"/>
    <property type="match status" value="1"/>
</dbReference>
<comment type="caution">
    <text evidence="16">The sequence shown here is derived from an EMBL/GenBank/DDBJ whole genome shotgun (WGS) entry which is preliminary data.</text>
</comment>
<dbReference type="PROSITE" id="PS50109">
    <property type="entry name" value="HIS_KIN"/>
    <property type="match status" value="1"/>
</dbReference>
<dbReference type="Pfam" id="PF13493">
    <property type="entry name" value="DUF4118"/>
    <property type="match status" value="1"/>
</dbReference>
<organism evidence="16 17">
    <name type="scientific">Chiayiivirga flava</name>
    <dbReference type="NCBI Taxonomy" id="659595"/>
    <lineage>
        <taxon>Bacteria</taxon>
        <taxon>Pseudomonadati</taxon>
        <taxon>Pseudomonadota</taxon>
        <taxon>Gammaproteobacteria</taxon>
        <taxon>Lysobacterales</taxon>
        <taxon>Lysobacteraceae</taxon>
        <taxon>Chiayiivirga</taxon>
    </lineage>
</organism>
<evidence type="ECO:0000256" key="2">
    <source>
        <dbReference type="ARBA" id="ARBA00004141"/>
    </source>
</evidence>
<dbReference type="InterPro" id="IPR036097">
    <property type="entry name" value="HisK_dim/P_sf"/>
</dbReference>
<dbReference type="InterPro" id="IPR036890">
    <property type="entry name" value="HATPase_C_sf"/>
</dbReference>
<dbReference type="EC" id="2.7.13.3" evidence="3"/>
<feature type="domain" description="Histidine kinase" evidence="15">
    <location>
        <begin position="666"/>
        <end position="883"/>
    </location>
</feature>